<feature type="domain" description="AAA+ ATPase" evidence="6">
    <location>
        <begin position="300"/>
        <end position="441"/>
    </location>
</feature>
<protein>
    <recommendedName>
        <fullName evidence="6">AAA+ ATPase domain-containing protein</fullName>
    </recommendedName>
</protein>
<accession>A0A8S1ITV7</accession>
<feature type="compositionally biased region" description="Basic and acidic residues" evidence="5">
    <location>
        <begin position="49"/>
        <end position="68"/>
    </location>
</feature>
<dbReference type="SMART" id="SM00382">
    <property type="entry name" value="AAA"/>
    <property type="match status" value="1"/>
</dbReference>
<keyword evidence="4" id="KW-0103">Bromodomain</keyword>
<dbReference type="InterPro" id="IPR003593">
    <property type="entry name" value="AAA+_ATPase"/>
</dbReference>
<dbReference type="GO" id="GO:0006334">
    <property type="term" value="P:nucleosome assembly"/>
    <property type="evidence" value="ECO:0007669"/>
    <property type="project" value="TreeGrafter"/>
</dbReference>
<keyword evidence="3" id="KW-0067">ATP-binding</keyword>
<dbReference type="InterPro" id="IPR003959">
    <property type="entry name" value="ATPase_AAA_core"/>
</dbReference>
<proteinExistence type="inferred from homology"/>
<dbReference type="Pfam" id="PF17862">
    <property type="entry name" value="AAA_lid_3"/>
    <property type="match status" value="1"/>
</dbReference>
<dbReference type="GO" id="GO:0045815">
    <property type="term" value="P:transcription initiation-coupled chromatin remodeling"/>
    <property type="evidence" value="ECO:0007669"/>
    <property type="project" value="TreeGrafter"/>
</dbReference>
<dbReference type="InterPro" id="IPR041569">
    <property type="entry name" value="AAA_lid_3"/>
</dbReference>
<dbReference type="InterPro" id="IPR003960">
    <property type="entry name" value="ATPase_AAA_CS"/>
</dbReference>
<comment type="similarity">
    <text evidence="1">Belongs to the AAA ATPase family.</text>
</comment>
<dbReference type="GO" id="GO:0005634">
    <property type="term" value="C:nucleus"/>
    <property type="evidence" value="ECO:0007669"/>
    <property type="project" value="TreeGrafter"/>
</dbReference>
<dbReference type="AlphaFoldDB" id="A0A8S1ITV7"/>
<organism evidence="7 8">
    <name type="scientific">Ostreobium quekettii</name>
    <dbReference type="NCBI Taxonomy" id="121088"/>
    <lineage>
        <taxon>Eukaryota</taxon>
        <taxon>Viridiplantae</taxon>
        <taxon>Chlorophyta</taxon>
        <taxon>core chlorophytes</taxon>
        <taxon>Ulvophyceae</taxon>
        <taxon>TCBD clade</taxon>
        <taxon>Bryopsidales</taxon>
        <taxon>Ostreobineae</taxon>
        <taxon>Ostreobiaceae</taxon>
        <taxon>Ostreobium</taxon>
    </lineage>
</organism>
<dbReference type="GO" id="GO:0006337">
    <property type="term" value="P:nucleosome disassembly"/>
    <property type="evidence" value="ECO:0007669"/>
    <property type="project" value="TreeGrafter"/>
</dbReference>
<gene>
    <name evidence="7" type="ORF">OSTQU699_LOCUS3891</name>
</gene>
<comment type="caution">
    <text evidence="7">The sequence shown here is derived from an EMBL/GenBank/DDBJ whole genome shotgun (WGS) entry which is preliminary data.</text>
</comment>
<dbReference type="EMBL" id="CAJHUC010000846">
    <property type="protein sequence ID" value="CAD7698530.1"/>
    <property type="molecule type" value="Genomic_DNA"/>
</dbReference>
<evidence type="ECO:0000256" key="1">
    <source>
        <dbReference type="ARBA" id="ARBA00006914"/>
    </source>
</evidence>
<dbReference type="GO" id="GO:0003682">
    <property type="term" value="F:chromatin binding"/>
    <property type="evidence" value="ECO:0007669"/>
    <property type="project" value="TreeGrafter"/>
</dbReference>
<dbReference type="GO" id="GO:0016887">
    <property type="term" value="F:ATP hydrolysis activity"/>
    <property type="evidence" value="ECO:0007669"/>
    <property type="project" value="InterPro"/>
</dbReference>
<evidence type="ECO:0000259" key="6">
    <source>
        <dbReference type="SMART" id="SM00382"/>
    </source>
</evidence>
<evidence type="ECO:0000256" key="4">
    <source>
        <dbReference type="ARBA" id="ARBA00023117"/>
    </source>
</evidence>
<dbReference type="PANTHER" id="PTHR23069:SF0">
    <property type="entry name" value="TAT-BINDING HOMOLOG 7"/>
    <property type="match status" value="1"/>
</dbReference>
<dbReference type="PROSITE" id="PS00674">
    <property type="entry name" value="AAA"/>
    <property type="match status" value="1"/>
</dbReference>
<evidence type="ECO:0000313" key="8">
    <source>
        <dbReference type="Proteomes" id="UP000708148"/>
    </source>
</evidence>
<dbReference type="InterPro" id="IPR027417">
    <property type="entry name" value="P-loop_NTPase"/>
</dbReference>
<dbReference type="Gene3D" id="3.40.50.300">
    <property type="entry name" value="P-loop containing nucleotide triphosphate hydrolases"/>
    <property type="match status" value="1"/>
</dbReference>
<dbReference type="Gene3D" id="1.10.8.60">
    <property type="match status" value="1"/>
</dbReference>
<keyword evidence="8" id="KW-1185">Reference proteome</keyword>
<dbReference type="Pfam" id="PF00004">
    <property type="entry name" value="AAA"/>
    <property type="match status" value="1"/>
</dbReference>
<feature type="compositionally biased region" description="Basic and acidic residues" evidence="5">
    <location>
        <begin position="84"/>
        <end position="111"/>
    </location>
</feature>
<evidence type="ECO:0000256" key="3">
    <source>
        <dbReference type="ARBA" id="ARBA00022840"/>
    </source>
</evidence>
<keyword evidence="2" id="KW-0547">Nucleotide-binding</keyword>
<dbReference type="PANTHER" id="PTHR23069">
    <property type="entry name" value="AAA DOMAIN-CONTAINING"/>
    <property type="match status" value="1"/>
</dbReference>
<dbReference type="FunFam" id="3.40.50.300:FF:000061">
    <property type="entry name" value="ATPase family, AAA domain-containing 2"/>
    <property type="match status" value="1"/>
</dbReference>
<reference evidence="7" key="1">
    <citation type="submission" date="2020-12" db="EMBL/GenBank/DDBJ databases">
        <authorList>
            <person name="Iha C."/>
        </authorList>
    </citation>
    <scope>NUCLEOTIDE SEQUENCE</scope>
</reference>
<evidence type="ECO:0000313" key="7">
    <source>
        <dbReference type="EMBL" id="CAD7698530.1"/>
    </source>
</evidence>
<dbReference type="InterPro" id="IPR045199">
    <property type="entry name" value="ATAD2-like"/>
</dbReference>
<dbReference type="OrthoDB" id="5421at2759"/>
<dbReference type="SUPFAM" id="SSF52540">
    <property type="entry name" value="P-loop containing nucleoside triphosphate hydrolases"/>
    <property type="match status" value="1"/>
</dbReference>
<sequence length="1105" mass="121877">MAGGGGARRSGRYSLRQQPARKSAESEGDGSMRQVTTRRTVMKVYESARGVRTEHEEKEVVVEERELGLQRSSKRQRKTTHRYSPGEDRRTGNYARQRELGLRERHQRPTSEESGDFGDAAASEPTRLQSETEDGEISNIHSSRRRRPSLCKSVVPRELKRRRSGSDYSLRPRKRTTKYFEGKNAGSKDEKYDYLDVEEGVDCDDCEIPDVDIVPDTVGLNAIKSIPSLPGAETGSKHVSKMPLLGKGSGCSLDVAPMQVDPSLNFDDVGGMDDCIRQLKEIAFLPLIYPELFQQFNITPPRGILFHGAPGTGKTLMAKVLAAEASRGGRKVTFFMRKGADVLTKWVGESERALRALFEEAKKCQPAIIFFDEIDGLAPARSGRMDHVHNSLVATLLALMDGLESRGEVIVIGATNRLDAIDDALKRPGRFDRMYKFNLPDATAREKILVINTRRWETPPAPGIVKELVELTTGYCGADLKAVCTEAFFVAVRRTFPQVYETRQKLLLADKMVQVSREDFLAAISIVAPSATTACANFVRPMSSLLAPCLSKHVLNILHKIQAIFPAAGQCLSNGIATPAGAYAVDGKDIARSACLKAPASLLICGRMGCMQHVVGSAVLHQLEHLPVMSLGITDLLTSGATILEEALLNTIKEACRCAPAILYLPDFHIWCRSASQSLKSILEATCKFHLSAPVLVLAVAEGPAAKLKPSFTRFVGEVPQYVGACQPQVHEVGLPSECQREEFFKSSVLEAAKPPRSLPAKVPTPHPELPVDTLALKRDAEVAKKEGQRAVREMRMCLREVTNTLMTDASYCTFIEPDELLEDMQAWETSEVPQGFYRLLENVNNNRYSNPQAYVKDVEGLVHLTLQRVKEKQGHAEMLKSKDLGQRLKDAAALMVESRVSPSLISKCNSLVPKHTTQLEDGYCRTGDSAQGDEAALCGVVEDTTQEEPVPHNRMSSRLAGAAVDMDIVHQDPEVAMRKLRNLARDKAQDDPPLGRAYNGKAFHVHRPSDRHREPTLLEPLIQSRSRHGENETSDVSPGDVAQQLARASEGLSLDQMLLLHSRIAQKVASCQRTADRGAVLHDILEEGLKFTHMGGDWMCLDAH</sequence>
<name>A0A8S1ITV7_9CHLO</name>
<evidence type="ECO:0000256" key="5">
    <source>
        <dbReference type="SAM" id="MobiDB-lite"/>
    </source>
</evidence>
<evidence type="ECO:0000256" key="2">
    <source>
        <dbReference type="ARBA" id="ARBA00022741"/>
    </source>
</evidence>
<feature type="region of interest" description="Disordered" evidence="5">
    <location>
        <begin position="1"/>
        <end position="173"/>
    </location>
</feature>
<dbReference type="GO" id="GO:0042393">
    <property type="term" value="F:histone binding"/>
    <property type="evidence" value="ECO:0007669"/>
    <property type="project" value="TreeGrafter"/>
</dbReference>
<dbReference type="Proteomes" id="UP000708148">
    <property type="component" value="Unassembled WGS sequence"/>
</dbReference>
<dbReference type="GO" id="GO:0005524">
    <property type="term" value="F:ATP binding"/>
    <property type="evidence" value="ECO:0007669"/>
    <property type="project" value="UniProtKB-KW"/>
</dbReference>
<feature type="compositionally biased region" description="Basic residues" evidence="5">
    <location>
        <begin position="72"/>
        <end position="81"/>
    </location>
</feature>